<dbReference type="CDD" id="cd07344">
    <property type="entry name" value="M48_yhfN_like"/>
    <property type="match status" value="1"/>
</dbReference>
<dbReference type="Proteomes" id="UP000323164">
    <property type="component" value="Unassembled WGS sequence"/>
</dbReference>
<dbReference type="PANTHER" id="PTHR30399:SF1">
    <property type="entry name" value="UTP PYROPHOSPHATASE"/>
    <property type="match status" value="1"/>
</dbReference>
<evidence type="ECO:0000313" key="3">
    <source>
        <dbReference type="Proteomes" id="UP000323164"/>
    </source>
</evidence>
<dbReference type="RefSeq" id="WP_149352742.1">
    <property type="nucleotide sequence ID" value="NZ_VTRV01000065.1"/>
</dbReference>
<dbReference type="OrthoDB" id="9811177at2"/>
<gene>
    <name evidence="2" type="ORF">FW784_07545</name>
</gene>
<comment type="caution">
    <text evidence="2">The sequence shown here is derived from an EMBL/GenBank/DDBJ whole genome shotgun (WGS) entry which is preliminary data.</text>
</comment>
<dbReference type="Gene3D" id="3.30.2010.10">
    <property type="entry name" value="Metalloproteases ('zincins'), catalytic domain"/>
    <property type="match status" value="1"/>
</dbReference>
<dbReference type="InterPro" id="IPR053136">
    <property type="entry name" value="UTP_pyrophosphatase-like"/>
</dbReference>
<evidence type="ECO:0000259" key="1">
    <source>
        <dbReference type="Pfam" id="PF01863"/>
    </source>
</evidence>
<evidence type="ECO:0000313" key="2">
    <source>
        <dbReference type="EMBL" id="TZF89878.1"/>
    </source>
</evidence>
<keyword evidence="3" id="KW-1185">Reference proteome</keyword>
<protein>
    <submittedName>
        <fullName evidence="2">M48 family metallopeptidase</fullName>
    </submittedName>
</protein>
<sequence>MFLRARPPRTAPASTHAAVLQVTLPDGRIADVRRVDNTRVSGLKLVVTERGIRLTVPPRTSDRRALAFVQQHAGWIAGQLQHTFNDVQPLRIGQSASLPLRGADVPLHWKDGRFLRVELVDDAVVATVPANAKEAGVRKAVHDFYLSQARADVGRWLPTYLASLPRAPRSIAILPLTSLWGSLAANDRMRLDLALVLAPSAAFEYVLVHELCHLIEANHSAAFWAEVAQRFPDWKPQRDLLRAKGRPLKAALRAIRDPGVVPGA</sequence>
<reference evidence="2 3" key="1">
    <citation type="submission" date="2019-08" db="EMBL/GenBank/DDBJ databases">
        <title>Draft genome sequence of Lysobacter sp. UKS-15.</title>
        <authorList>
            <person name="Im W.-T."/>
        </authorList>
    </citation>
    <scope>NUCLEOTIDE SEQUENCE [LARGE SCALE GENOMIC DNA]</scope>
    <source>
        <strain evidence="2 3">UKS-15</strain>
    </source>
</reference>
<organism evidence="2 3">
    <name type="scientific">Cognatilysobacter lacus</name>
    <dbReference type="NCBI Taxonomy" id="1643323"/>
    <lineage>
        <taxon>Bacteria</taxon>
        <taxon>Pseudomonadati</taxon>
        <taxon>Pseudomonadota</taxon>
        <taxon>Gammaproteobacteria</taxon>
        <taxon>Lysobacterales</taxon>
        <taxon>Lysobacteraceae</taxon>
        <taxon>Cognatilysobacter</taxon>
    </lineage>
</organism>
<proteinExistence type="predicted"/>
<name>A0A5D8Z4N4_9GAMM</name>
<dbReference type="AlphaFoldDB" id="A0A5D8Z4N4"/>
<dbReference type="InterPro" id="IPR002725">
    <property type="entry name" value="YgjP-like_metallopeptidase"/>
</dbReference>
<feature type="domain" description="YgjP-like metallopeptidase" evidence="1">
    <location>
        <begin position="44"/>
        <end position="243"/>
    </location>
</feature>
<dbReference type="PANTHER" id="PTHR30399">
    <property type="entry name" value="UNCHARACTERIZED PROTEIN YGJP"/>
    <property type="match status" value="1"/>
</dbReference>
<dbReference type="EMBL" id="VTRV01000065">
    <property type="protein sequence ID" value="TZF89878.1"/>
    <property type="molecule type" value="Genomic_DNA"/>
</dbReference>
<accession>A0A5D8Z4N4</accession>
<dbReference type="Pfam" id="PF01863">
    <property type="entry name" value="YgjP-like"/>
    <property type="match status" value="1"/>
</dbReference>